<comment type="caution">
    <text evidence="1">The sequence shown here is derived from an EMBL/GenBank/DDBJ whole genome shotgun (WGS) entry which is preliminary data.</text>
</comment>
<reference evidence="1" key="1">
    <citation type="journal article" date="2019" name="Sci. Rep.">
        <title>Draft genome of Tanacetum cinerariifolium, the natural source of mosquito coil.</title>
        <authorList>
            <person name="Yamashiro T."/>
            <person name="Shiraishi A."/>
            <person name="Satake H."/>
            <person name="Nakayama K."/>
        </authorList>
    </citation>
    <scope>NUCLEOTIDE SEQUENCE</scope>
</reference>
<proteinExistence type="predicted"/>
<organism evidence="1">
    <name type="scientific">Tanacetum cinerariifolium</name>
    <name type="common">Dalmatian daisy</name>
    <name type="synonym">Chrysanthemum cinerariifolium</name>
    <dbReference type="NCBI Taxonomy" id="118510"/>
    <lineage>
        <taxon>Eukaryota</taxon>
        <taxon>Viridiplantae</taxon>
        <taxon>Streptophyta</taxon>
        <taxon>Embryophyta</taxon>
        <taxon>Tracheophyta</taxon>
        <taxon>Spermatophyta</taxon>
        <taxon>Magnoliopsida</taxon>
        <taxon>eudicotyledons</taxon>
        <taxon>Gunneridae</taxon>
        <taxon>Pentapetalae</taxon>
        <taxon>asterids</taxon>
        <taxon>campanulids</taxon>
        <taxon>Asterales</taxon>
        <taxon>Asteraceae</taxon>
        <taxon>Asteroideae</taxon>
        <taxon>Anthemideae</taxon>
        <taxon>Anthemidinae</taxon>
        <taxon>Tanacetum</taxon>
    </lineage>
</organism>
<dbReference type="AlphaFoldDB" id="A0A699H349"/>
<evidence type="ECO:0000313" key="1">
    <source>
        <dbReference type="EMBL" id="GEX24029.1"/>
    </source>
</evidence>
<sequence>MARALDTLTYIIILYEYKAHTYSHTGGFAVSVLSPGDDPIACLNKAMTFLTTVASLRGNNASRLTRVIKCNNCQDEDQLAFLAYPGVLDGQVVQTIIPNNVAFQIEDLDTYDSDCDDISNGQAVLMANISNYGSKVILEIIRYTVIAISFHTLNNCKKHNSKPSDALPVKIKAPKELPKKSLVNESLKKLKFHLAKFNNVVKIRTASNAHTEGE</sequence>
<accession>A0A699H349</accession>
<protein>
    <submittedName>
        <fullName evidence="1">Uncharacterized protein</fullName>
    </submittedName>
</protein>
<gene>
    <name evidence="1" type="ORF">Tci_296004</name>
</gene>
<name>A0A699H349_TANCI</name>
<dbReference type="EMBL" id="BKCJ010097018">
    <property type="protein sequence ID" value="GEX24029.1"/>
    <property type="molecule type" value="Genomic_DNA"/>
</dbReference>